<feature type="transmembrane region" description="Helical" evidence="1">
    <location>
        <begin position="32"/>
        <end position="51"/>
    </location>
</feature>
<dbReference type="NCBIfam" id="NF041646">
    <property type="entry name" value="VC0807_fam"/>
    <property type="match status" value="1"/>
</dbReference>
<feature type="transmembrane region" description="Helical" evidence="1">
    <location>
        <begin position="7"/>
        <end position="26"/>
    </location>
</feature>
<feature type="transmembrane region" description="Helical" evidence="1">
    <location>
        <begin position="58"/>
        <end position="77"/>
    </location>
</feature>
<dbReference type="AlphaFoldDB" id="A0A3D8K169"/>
<evidence type="ECO:0000313" key="3">
    <source>
        <dbReference type="Proteomes" id="UP000256838"/>
    </source>
</evidence>
<reference evidence="2 3" key="1">
    <citation type="submission" date="2018-08" db="EMBL/GenBank/DDBJ databases">
        <title>Paraburkholderia sp. DHOM06 isolated from forest soil.</title>
        <authorList>
            <person name="Gao Z.-H."/>
            <person name="Qiu L.-H."/>
        </authorList>
    </citation>
    <scope>NUCLEOTIDE SEQUENCE [LARGE SCALE GENOMIC DNA]</scope>
    <source>
        <strain evidence="2 3">DHOM06</strain>
    </source>
</reference>
<feature type="transmembrane region" description="Helical" evidence="1">
    <location>
        <begin position="83"/>
        <end position="103"/>
    </location>
</feature>
<comment type="caution">
    <text evidence="2">The sequence shown here is derived from an EMBL/GenBank/DDBJ whole genome shotgun (WGS) entry which is preliminary data.</text>
</comment>
<feature type="transmembrane region" description="Helical" evidence="1">
    <location>
        <begin position="147"/>
        <end position="167"/>
    </location>
</feature>
<keyword evidence="1" id="KW-0472">Membrane</keyword>
<evidence type="ECO:0008006" key="4">
    <source>
        <dbReference type="Google" id="ProtNLM"/>
    </source>
</evidence>
<organism evidence="2 3">
    <name type="scientific">Trinickia dinghuensis</name>
    <dbReference type="NCBI Taxonomy" id="2291023"/>
    <lineage>
        <taxon>Bacteria</taxon>
        <taxon>Pseudomonadati</taxon>
        <taxon>Pseudomonadota</taxon>
        <taxon>Betaproteobacteria</taxon>
        <taxon>Burkholderiales</taxon>
        <taxon>Burkholderiaceae</taxon>
        <taxon>Trinickia</taxon>
    </lineage>
</organism>
<protein>
    <recommendedName>
        <fullName evidence="4">Transmembrane protein</fullName>
    </recommendedName>
</protein>
<dbReference type="RefSeq" id="WP_115533853.1">
    <property type="nucleotide sequence ID" value="NZ_QRGA01000006.1"/>
</dbReference>
<keyword evidence="1" id="KW-1133">Transmembrane helix</keyword>
<dbReference type="OrthoDB" id="7062026at2"/>
<keyword evidence="3" id="KW-1185">Reference proteome</keyword>
<evidence type="ECO:0000256" key="1">
    <source>
        <dbReference type="SAM" id="Phobius"/>
    </source>
</evidence>
<dbReference type="Proteomes" id="UP000256838">
    <property type="component" value="Unassembled WGS sequence"/>
</dbReference>
<feature type="transmembrane region" description="Helical" evidence="1">
    <location>
        <begin position="173"/>
        <end position="193"/>
    </location>
</feature>
<sequence>MKIRTGTVLEIVVNLFLPWLVYRLALPHLGSLGALYASAAPPLAWSLLEFAKVRRVDALSVLVLLGIALSILLMAVGGSPRILLVRESLVSGLIGVAFLLSLLRERPLVFYLARATLARQQADGGDRFETVWRERPLLRANLRMMTAAWGAALTAETLLRCWLAWHWPVERSLAVLPIVSYGIYGVLMVWTLWMQKRMKARERAAQQDAAAPTRF</sequence>
<name>A0A3D8K169_9BURK</name>
<accession>A0A3D8K169</accession>
<proteinExistence type="predicted"/>
<dbReference type="EMBL" id="QRGA01000006">
    <property type="protein sequence ID" value="RDU99038.1"/>
    <property type="molecule type" value="Genomic_DNA"/>
</dbReference>
<keyword evidence="1" id="KW-0812">Transmembrane</keyword>
<evidence type="ECO:0000313" key="2">
    <source>
        <dbReference type="EMBL" id="RDU99038.1"/>
    </source>
</evidence>
<gene>
    <name evidence="2" type="ORF">DWV00_12465</name>
</gene>